<accession>A0A060ICQ7</accession>
<sequence>MSEASHGNLPTRLGACSGASVARTLERRRNAQLACLVSSLFSAILIHGVRLSLSRRQIATTNLDKSWPTMP</sequence>
<dbReference type="HOGENOM" id="CLU_2737232_0_0_5"/>
<dbReference type="EMBL" id="CP006988">
    <property type="protein sequence ID" value="AIC29850.1"/>
    <property type="molecule type" value="Genomic_DNA"/>
</dbReference>
<gene>
    <name evidence="1" type="ORF">IE4771_PB00119</name>
</gene>
<geneLocation type="plasmid" evidence="1 2">
    <name>pRetIE4771b</name>
</geneLocation>
<keyword evidence="1" id="KW-0614">Plasmid</keyword>
<dbReference type="Proteomes" id="UP000027180">
    <property type="component" value="Plasmid pRetIE4771b"/>
</dbReference>
<name>A0A060ICQ7_RHIET</name>
<reference evidence="1 2" key="1">
    <citation type="submission" date="2013-12" db="EMBL/GenBank/DDBJ databases">
        <title>Complete genome sequence of Rhizobium etli bv. mimosae IE4771.</title>
        <authorList>
            <person name="Bustos P."/>
            <person name="Santamaria R.I."/>
            <person name="Lozano L."/>
            <person name="Ormeno-Orrillo E."/>
            <person name="Rogel M.A."/>
            <person name="Romero D."/>
            <person name="Cevallos M.A."/>
            <person name="Martinez-Romero E."/>
            <person name="Gonzalez V."/>
        </authorList>
    </citation>
    <scope>NUCLEOTIDE SEQUENCE [LARGE SCALE GENOMIC DNA]</scope>
    <source>
        <strain evidence="1 2">IE4771</strain>
        <plasmid evidence="2">Plasmid pRetIE4771b</plasmid>
    </source>
</reference>
<dbReference type="AlphaFoldDB" id="A0A060ICQ7"/>
<dbReference type="KEGG" id="rei:IE4771_PB00119"/>
<organism evidence="1 2">
    <name type="scientific">Rhizobium etli bv. mimosae str. IE4771</name>
    <dbReference type="NCBI Taxonomy" id="1432050"/>
    <lineage>
        <taxon>Bacteria</taxon>
        <taxon>Pseudomonadati</taxon>
        <taxon>Pseudomonadota</taxon>
        <taxon>Alphaproteobacteria</taxon>
        <taxon>Hyphomicrobiales</taxon>
        <taxon>Rhizobiaceae</taxon>
        <taxon>Rhizobium/Agrobacterium group</taxon>
        <taxon>Rhizobium</taxon>
    </lineage>
</organism>
<evidence type="ECO:0000313" key="2">
    <source>
        <dbReference type="Proteomes" id="UP000027180"/>
    </source>
</evidence>
<protein>
    <submittedName>
        <fullName evidence="1">Uncharacterized protein</fullName>
    </submittedName>
</protein>
<proteinExistence type="predicted"/>
<evidence type="ECO:0000313" key="1">
    <source>
        <dbReference type="EMBL" id="AIC29850.1"/>
    </source>
</evidence>